<name>A0A1G9P889_9BACL</name>
<evidence type="ECO:0000313" key="1">
    <source>
        <dbReference type="EMBL" id="SDL94970.1"/>
    </source>
</evidence>
<gene>
    <name evidence="1" type="ORF">SAMN05216191_10795</name>
</gene>
<protein>
    <submittedName>
        <fullName evidence="1">Beta-phosphoglucomutase</fullName>
    </submittedName>
</protein>
<dbReference type="InterPro" id="IPR023198">
    <property type="entry name" value="PGP-like_dom2"/>
</dbReference>
<dbReference type="AlphaFoldDB" id="A0A1G9P889"/>
<dbReference type="Gene3D" id="1.10.150.240">
    <property type="entry name" value="Putative phosphatase, domain 2"/>
    <property type="match status" value="1"/>
</dbReference>
<dbReference type="Proteomes" id="UP000182783">
    <property type="component" value="Unassembled WGS sequence"/>
</dbReference>
<dbReference type="EMBL" id="FNGM01000007">
    <property type="protein sequence ID" value="SDL94970.1"/>
    <property type="molecule type" value="Genomic_DNA"/>
</dbReference>
<evidence type="ECO:0000313" key="2">
    <source>
        <dbReference type="Proteomes" id="UP000182783"/>
    </source>
</evidence>
<reference evidence="1 2" key="1">
    <citation type="submission" date="2016-10" db="EMBL/GenBank/DDBJ databases">
        <authorList>
            <person name="de Groot N.N."/>
        </authorList>
    </citation>
    <scope>NUCLEOTIDE SEQUENCE [LARGE SCALE GENOMIC DNA]</scope>
    <source>
        <strain evidence="1 2">CGMCC 1.10239</strain>
    </source>
</reference>
<sequence>MLEHMKGAIFDLDGVIVDTAKYHYLAWRSLAADLGFEFTEAHNERLKGVSRMRSLDILLGIGAWRSMKRRRRRWPNRRIGYM</sequence>
<dbReference type="InterPro" id="IPR036412">
    <property type="entry name" value="HAD-like_sf"/>
</dbReference>
<accession>A0A1G9P889</accession>
<proteinExistence type="predicted"/>
<organism evidence="1 2">
    <name type="scientific">Paenibacillus jilunlii</name>
    <dbReference type="NCBI Taxonomy" id="682956"/>
    <lineage>
        <taxon>Bacteria</taxon>
        <taxon>Bacillati</taxon>
        <taxon>Bacillota</taxon>
        <taxon>Bacilli</taxon>
        <taxon>Bacillales</taxon>
        <taxon>Paenibacillaceae</taxon>
        <taxon>Paenibacillus</taxon>
    </lineage>
</organism>
<dbReference type="SUPFAM" id="SSF56784">
    <property type="entry name" value="HAD-like"/>
    <property type="match status" value="1"/>
</dbReference>